<proteinExistence type="predicted"/>
<dbReference type="KEGG" id="vsc:VSVS12_01468"/>
<gene>
    <name evidence="1" type="ORF">VSVS05_01043</name>
</gene>
<organism evidence="1 2">
    <name type="scientific">Vibrio scophthalmi</name>
    <dbReference type="NCBI Taxonomy" id="45658"/>
    <lineage>
        <taxon>Bacteria</taxon>
        <taxon>Pseudomonadati</taxon>
        <taxon>Pseudomonadota</taxon>
        <taxon>Gammaproteobacteria</taxon>
        <taxon>Vibrionales</taxon>
        <taxon>Vibrionaceae</taxon>
        <taxon>Vibrio</taxon>
    </lineage>
</organism>
<sequence length="47" mass="5408">MFEFSHTEPLRIDPLHSLLPTLSFILIQGKSHNFPNEDKACDTRVVL</sequence>
<dbReference type="AlphaFoldDB" id="A0A1B1NNJ7"/>
<accession>A0A1B1NNJ7</accession>
<dbReference type="EMBL" id="CP016414">
    <property type="protein sequence ID" value="ANU36170.1"/>
    <property type="molecule type" value="Genomic_DNA"/>
</dbReference>
<name>A0A1B1NNJ7_9VIBR</name>
<dbReference type="STRING" id="45658.VSVS12_01468"/>
<protein>
    <submittedName>
        <fullName evidence="1">Uncharacterized protein</fullName>
    </submittedName>
</protein>
<keyword evidence="2" id="KW-1185">Reference proteome</keyword>
<dbReference type="PATRIC" id="fig|45658.6.peg.1419"/>
<evidence type="ECO:0000313" key="1">
    <source>
        <dbReference type="EMBL" id="ANU36170.1"/>
    </source>
</evidence>
<evidence type="ECO:0000313" key="2">
    <source>
        <dbReference type="Proteomes" id="UP000092528"/>
    </source>
</evidence>
<dbReference type="Proteomes" id="UP000092528">
    <property type="component" value="Chromosome 1"/>
</dbReference>
<reference evidence="1 2" key="1">
    <citation type="submission" date="2016-07" db="EMBL/GenBank/DDBJ databases">
        <title>Genome sequencing of Vibrio scophthalmi strain VS-05, an isolated from Paralichthys olivaceus.</title>
        <authorList>
            <person name="Han H.-J."/>
        </authorList>
    </citation>
    <scope>NUCLEOTIDE SEQUENCE [LARGE SCALE GENOMIC DNA]</scope>
    <source>
        <strain evidence="1 2">VS-05</strain>
    </source>
</reference>